<dbReference type="Proteomes" id="UP001331515">
    <property type="component" value="Unassembled WGS sequence"/>
</dbReference>
<dbReference type="EMBL" id="JAURVH010001520">
    <property type="protein sequence ID" value="KAK5925580.1"/>
    <property type="molecule type" value="Genomic_DNA"/>
</dbReference>
<dbReference type="InterPro" id="IPR043502">
    <property type="entry name" value="DNA/RNA_pol_sf"/>
</dbReference>
<sequence length="97" mass="11340">MCDVERMFHRFHVHKEDRDYFRFLWWENGDTDSEPTAYRMKVHLFGASSSPGCANYGLKHLASQNQIQYPSAASFIRKNFYVDDSIISLESVDEAVK</sequence>
<organism evidence="1 2">
    <name type="scientific">Champsocephalus gunnari</name>
    <name type="common">Mackerel icefish</name>
    <dbReference type="NCBI Taxonomy" id="52237"/>
    <lineage>
        <taxon>Eukaryota</taxon>
        <taxon>Metazoa</taxon>
        <taxon>Chordata</taxon>
        <taxon>Craniata</taxon>
        <taxon>Vertebrata</taxon>
        <taxon>Euteleostomi</taxon>
        <taxon>Actinopterygii</taxon>
        <taxon>Neopterygii</taxon>
        <taxon>Teleostei</taxon>
        <taxon>Neoteleostei</taxon>
        <taxon>Acanthomorphata</taxon>
        <taxon>Eupercaria</taxon>
        <taxon>Perciformes</taxon>
        <taxon>Notothenioidei</taxon>
        <taxon>Channichthyidae</taxon>
        <taxon>Champsocephalus</taxon>
    </lineage>
</organism>
<proteinExistence type="predicted"/>
<reference evidence="1 2" key="1">
    <citation type="journal article" date="2023" name="Mol. Biol. Evol.">
        <title>Genomics of Secondarily Temperate Adaptation in the Only Non-Antarctic Icefish.</title>
        <authorList>
            <person name="Rivera-Colon A.G."/>
            <person name="Rayamajhi N."/>
            <person name="Minhas B.F."/>
            <person name="Madrigal G."/>
            <person name="Bilyk K.T."/>
            <person name="Yoon V."/>
            <person name="Hune M."/>
            <person name="Gregory S."/>
            <person name="Cheng C.H.C."/>
            <person name="Catchen J.M."/>
        </authorList>
    </citation>
    <scope>NUCLEOTIDE SEQUENCE [LARGE SCALE GENOMIC DNA]</scope>
    <source>
        <tissue evidence="1">White muscle</tissue>
    </source>
</reference>
<dbReference type="PANTHER" id="PTHR47331:SF5">
    <property type="entry name" value="RIBONUCLEASE H"/>
    <property type="match status" value="1"/>
</dbReference>
<comment type="caution">
    <text evidence="1">The sequence shown here is derived from an EMBL/GenBank/DDBJ whole genome shotgun (WGS) entry which is preliminary data.</text>
</comment>
<gene>
    <name evidence="1" type="ORF">CgunFtcFv8_018092</name>
</gene>
<evidence type="ECO:0000313" key="1">
    <source>
        <dbReference type="EMBL" id="KAK5925580.1"/>
    </source>
</evidence>
<dbReference type="AlphaFoldDB" id="A0AAN8DNZ6"/>
<keyword evidence="2" id="KW-1185">Reference proteome</keyword>
<name>A0AAN8DNZ6_CHAGU</name>
<protein>
    <submittedName>
        <fullName evidence="1">Uncharacterized protein</fullName>
    </submittedName>
</protein>
<dbReference type="PANTHER" id="PTHR47331">
    <property type="entry name" value="PHD-TYPE DOMAIN-CONTAINING PROTEIN"/>
    <property type="match status" value="1"/>
</dbReference>
<accession>A0AAN8DNZ6</accession>
<evidence type="ECO:0000313" key="2">
    <source>
        <dbReference type="Proteomes" id="UP001331515"/>
    </source>
</evidence>
<dbReference type="SUPFAM" id="SSF56672">
    <property type="entry name" value="DNA/RNA polymerases"/>
    <property type="match status" value="1"/>
</dbReference>